<dbReference type="Pfam" id="PF05662">
    <property type="entry name" value="YadA_stalk"/>
    <property type="match status" value="1"/>
</dbReference>
<organism evidence="4 5">
    <name type="scientific">Fusobacterium gonidiaformans 3-1-5R</name>
    <dbReference type="NCBI Taxonomy" id="469605"/>
    <lineage>
        <taxon>Bacteria</taxon>
        <taxon>Fusobacteriati</taxon>
        <taxon>Fusobacteriota</taxon>
        <taxon>Fusobacteriia</taxon>
        <taxon>Fusobacteriales</taxon>
        <taxon>Fusobacteriaceae</taxon>
        <taxon>Fusobacterium</taxon>
    </lineage>
</organism>
<evidence type="ECO:0000259" key="2">
    <source>
        <dbReference type="Pfam" id="PF05658"/>
    </source>
</evidence>
<reference evidence="4 5" key="1">
    <citation type="submission" date="2009-02" db="EMBL/GenBank/DDBJ databases">
        <title>The Genome Sequence of Fusobacterium sp. 3_1_5R.</title>
        <authorList>
            <consortium name="The Broad Institute Genome Sequencing Platform"/>
            <person name="Ward D."/>
            <person name="Young S.K."/>
            <person name="Kodira C.D."/>
            <person name="Zeng Q."/>
            <person name="Koehrsen M."/>
            <person name="Alvarado L."/>
            <person name="Berlin A."/>
            <person name="Borenstein D."/>
            <person name="Chen Z."/>
            <person name="Engels R."/>
            <person name="Freedman E."/>
            <person name="Gellesch M."/>
            <person name="Goldberg J."/>
            <person name="Griggs A."/>
            <person name="Gujja S."/>
            <person name="Heiman D."/>
            <person name="Hepburn T."/>
            <person name="Howarth C."/>
            <person name="Jen D."/>
            <person name="Larson L."/>
            <person name="Lewis B."/>
            <person name="Mehta T."/>
            <person name="Park D."/>
            <person name="Pearson M."/>
            <person name="Roberts A."/>
            <person name="Saif S."/>
            <person name="Shea T."/>
            <person name="Shenoy N."/>
            <person name="Sisk P."/>
            <person name="Stolte C."/>
            <person name="Sykes S."/>
            <person name="Walk T."/>
            <person name="White J."/>
            <person name="Yandava C."/>
            <person name="Allen-Vercoe E."/>
            <person name="Strauss J."/>
            <person name="Ambrose C."/>
            <person name="Lander E."/>
            <person name="Nusbaum C."/>
            <person name="Galagan J."/>
            <person name="Birren B."/>
        </authorList>
    </citation>
    <scope>NUCLEOTIDE SEQUENCE [LARGE SCALE GENOMIC DNA]</scope>
    <source>
        <strain evidence="4 5">3_1_5R</strain>
    </source>
</reference>
<dbReference type="HOGENOM" id="CLU_617855_0_0_0"/>
<dbReference type="SUPFAM" id="SSF101967">
    <property type="entry name" value="Adhesin YadA, collagen-binding domain"/>
    <property type="match status" value="1"/>
</dbReference>
<proteinExistence type="predicted"/>
<name>E5BH46_9FUSO</name>
<evidence type="ECO:0000256" key="1">
    <source>
        <dbReference type="SAM" id="MobiDB-lite"/>
    </source>
</evidence>
<dbReference type="AlphaFoldDB" id="E5BH46"/>
<feature type="domain" description="Trimeric autotransporter adhesin YadA-like head" evidence="2">
    <location>
        <begin position="129"/>
        <end position="153"/>
    </location>
</feature>
<dbReference type="Gene3D" id="2.150.10.10">
    <property type="entry name" value="Serralysin-like metalloprotease, C-terminal"/>
    <property type="match status" value="2"/>
</dbReference>
<feature type="domain" description="Trimeric autotransporter adhesin YadA-like head" evidence="2">
    <location>
        <begin position="272"/>
        <end position="295"/>
    </location>
</feature>
<dbReference type="EMBL" id="GG657973">
    <property type="protein sequence ID" value="EFS21819.1"/>
    <property type="molecule type" value="Genomic_DNA"/>
</dbReference>
<protein>
    <submittedName>
        <fullName evidence="4">Hep/Hag repeat protein</fullName>
    </submittedName>
</protein>
<feature type="region of interest" description="Disordered" evidence="1">
    <location>
        <begin position="51"/>
        <end position="73"/>
    </location>
</feature>
<dbReference type="GO" id="GO:0019867">
    <property type="term" value="C:outer membrane"/>
    <property type="evidence" value="ECO:0007669"/>
    <property type="project" value="InterPro"/>
</dbReference>
<sequence>MLEEKSVKHWLKRKVKVTEALLVAFLITGGIGYAESANASSSNKMKYYGVSEESMPGTGEREPKNEYGEGARGGKKSIAIGENAKVGTWKTIWEKHIGTVNEGYNFYYGKDKDYKLTQADVGKGYFSDGDNSVVLGNDAKSDYANSVVIGTQADSTRGNSNVVVGHKAKLSGHNGVVIGENSIGSSSNLGVIAIGKDSRAAGGIVIGTEATLGRWEKGTNGEETNKEDLGGGIVIGRKASATTLPNVVIGDEARSAKDYSVVLGSYAEVENENATAVGNAATVTVDGGIALGGSSSSTTKGGKMGYDPMTGKIKENLDKVSSVWESSTGALSVGDSAYTRQITNVAAGTEDTDVVNVAQLKALNTKVDKGATHYYSVNDMDDHVDNFNNDGAKGF</sequence>
<feature type="non-terminal residue" evidence="4">
    <location>
        <position position="395"/>
    </location>
</feature>
<dbReference type="InterPro" id="IPR008635">
    <property type="entry name" value="Coiled_stalk_dom"/>
</dbReference>
<feature type="domain" description="Trimeric autotransporter adhesin YadA-like stalk" evidence="3">
    <location>
        <begin position="341"/>
        <end position="379"/>
    </location>
</feature>
<evidence type="ECO:0000259" key="3">
    <source>
        <dbReference type="Pfam" id="PF05662"/>
    </source>
</evidence>
<keyword evidence="5" id="KW-1185">Reference proteome</keyword>
<evidence type="ECO:0000313" key="4">
    <source>
        <dbReference type="EMBL" id="EFS21819.1"/>
    </source>
</evidence>
<evidence type="ECO:0000313" key="5">
    <source>
        <dbReference type="Proteomes" id="UP000002975"/>
    </source>
</evidence>
<dbReference type="Proteomes" id="UP000002975">
    <property type="component" value="Unassembled WGS sequence"/>
</dbReference>
<dbReference type="InterPro" id="IPR011049">
    <property type="entry name" value="Serralysin-like_metalloprot_C"/>
</dbReference>
<feature type="compositionally biased region" description="Basic and acidic residues" evidence="1">
    <location>
        <begin position="59"/>
        <end position="69"/>
    </location>
</feature>
<dbReference type="Pfam" id="PF05658">
    <property type="entry name" value="YadA_head"/>
    <property type="match status" value="2"/>
</dbReference>
<dbReference type="InterPro" id="IPR008640">
    <property type="entry name" value="Adhesin_Head_dom"/>
</dbReference>
<accession>E5BH46</accession>
<gene>
    <name evidence="4" type="ORF">FSBG_01316</name>
</gene>